<feature type="transmembrane region" description="Helical" evidence="6">
    <location>
        <begin position="42"/>
        <end position="60"/>
    </location>
</feature>
<dbReference type="AlphaFoldDB" id="A0A2Z3JSQ6"/>
<evidence type="ECO:0000313" key="7">
    <source>
        <dbReference type="EMBL" id="AWN23734.1"/>
    </source>
</evidence>
<reference evidence="7 8" key="1">
    <citation type="submission" date="2018-05" db="EMBL/GenBank/DDBJ databases">
        <title>Complete Genome Sequence of Deinococcus sp. strain 17bor-2.</title>
        <authorList>
            <person name="Srinivasan S."/>
        </authorList>
    </citation>
    <scope>NUCLEOTIDE SEQUENCE [LARGE SCALE GENOMIC DNA]</scope>
    <source>
        <strain evidence="7 8">17bor-2</strain>
    </source>
</reference>
<evidence type="ECO:0000256" key="5">
    <source>
        <dbReference type="ARBA" id="ARBA00023136"/>
    </source>
</evidence>
<dbReference type="Proteomes" id="UP000245368">
    <property type="component" value="Chromosome"/>
</dbReference>
<organism evidence="7 8">
    <name type="scientific">Deinococcus irradiatisoli</name>
    <dbReference type="NCBI Taxonomy" id="2202254"/>
    <lineage>
        <taxon>Bacteria</taxon>
        <taxon>Thermotogati</taxon>
        <taxon>Deinococcota</taxon>
        <taxon>Deinococci</taxon>
        <taxon>Deinococcales</taxon>
        <taxon>Deinococcaceae</taxon>
        <taxon>Deinococcus</taxon>
    </lineage>
</organism>
<feature type="transmembrane region" description="Helical" evidence="6">
    <location>
        <begin position="229"/>
        <end position="250"/>
    </location>
</feature>
<accession>A0A2Z3JSQ6</accession>
<feature type="transmembrane region" description="Helical" evidence="6">
    <location>
        <begin position="295"/>
        <end position="316"/>
    </location>
</feature>
<feature type="transmembrane region" description="Helical" evidence="6">
    <location>
        <begin position="12"/>
        <end position="30"/>
    </location>
</feature>
<evidence type="ECO:0008006" key="9">
    <source>
        <dbReference type="Google" id="ProtNLM"/>
    </source>
</evidence>
<name>A0A2Z3JSQ6_9DEIO</name>
<evidence type="ECO:0000256" key="4">
    <source>
        <dbReference type="ARBA" id="ARBA00022989"/>
    </source>
</evidence>
<evidence type="ECO:0000313" key="8">
    <source>
        <dbReference type="Proteomes" id="UP000245368"/>
    </source>
</evidence>
<proteinExistence type="predicted"/>
<feature type="transmembrane region" description="Helical" evidence="6">
    <location>
        <begin position="155"/>
        <end position="180"/>
    </location>
</feature>
<gene>
    <name evidence="7" type="ORF">DKM44_11250</name>
</gene>
<dbReference type="PANTHER" id="PTHR30250:SF28">
    <property type="entry name" value="POLYSACCHARIDE BIOSYNTHESIS PROTEIN"/>
    <property type="match status" value="1"/>
</dbReference>
<sequence length="346" mass="38465">MYFSKKSTLGTTTLLASGAAISQIIVIVAAPLLTRFYSPQEFGILAIYVSIVNSLGLVLAGRYDQAIYIAKDEREIYGLTYLSVILALLSAVSLTAISGFLISYFFSSFLETYKVYWPVFLLGIFTYSVYQTLISKNVKTKNAFSISKSRTIQSIGIVLIQILMVTFKFSVSGLIIGQVLGQITGLPTILKSRYNYKSINLIYLRELAVKYRSFPYYNVWSSLLNSSSITLLPIIISNTHGIGAAGYYALSQRVIGLPMGVIGIAISQSYALELGNAQSYVAVYGLFKSTLRNTSILGLIVMLISICSYFLSYFVWRVVARSWEIYCYSFLCFFYASTCVPYIANC</sequence>
<keyword evidence="3 6" id="KW-0812">Transmembrane</keyword>
<dbReference type="OrthoDB" id="109075at2"/>
<dbReference type="Pfam" id="PF13440">
    <property type="entry name" value="Polysacc_synt_3"/>
    <property type="match status" value="1"/>
</dbReference>
<dbReference type="GO" id="GO:0005886">
    <property type="term" value="C:plasma membrane"/>
    <property type="evidence" value="ECO:0007669"/>
    <property type="project" value="UniProtKB-SubCell"/>
</dbReference>
<feature type="transmembrane region" description="Helical" evidence="6">
    <location>
        <begin position="257"/>
        <end position="275"/>
    </location>
</feature>
<feature type="transmembrane region" description="Helical" evidence="6">
    <location>
        <begin position="325"/>
        <end position="344"/>
    </location>
</feature>
<protein>
    <recommendedName>
        <fullName evidence="9">Polysaccharide biosynthesis protein</fullName>
    </recommendedName>
</protein>
<keyword evidence="4 6" id="KW-1133">Transmembrane helix</keyword>
<feature type="transmembrane region" description="Helical" evidence="6">
    <location>
        <begin position="81"/>
        <end position="103"/>
    </location>
</feature>
<dbReference type="EMBL" id="CP029494">
    <property type="protein sequence ID" value="AWN23734.1"/>
    <property type="molecule type" value="Genomic_DNA"/>
</dbReference>
<feature type="transmembrane region" description="Helical" evidence="6">
    <location>
        <begin position="115"/>
        <end position="134"/>
    </location>
</feature>
<dbReference type="InterPro" id="IPR050833">
    <property type="entry name" value="Poly_Biosynth_Transport"/>
</dbReference>
<dbReference type="PANTHER" id="PTHR30250">
    <property type="entry name" value="PST FAMILY PREDICTED COLANIC ACID TRANSPORTER"/>
    <property type="match status" value="1"/>
</dbReference>
<evidence type="ECO:0000256" key="3">
    <source>
        <dbReference type="ARBA" id="ARBA00022692"/>
    </source>
</evidence>
<dbReference type="KEGG" id="dez:DKM44_11250"/>
<dbReference type="RefSeq" id="WP_109827462.1">
    <property type="nucleotide sequence ID" value="NZ_CP029494.1"/>
</dbReference>
<evidence type="ECO:0000256" key="1">
    <source>
        <dbReference type="ARBA" id="ARBA00004651"/>
    </source>
</evidence>
<evidence type="ECO:0000256" key="2">
    <source>
        <dbReference type="ARBA" id="ARBA00022475"/>
    </source>
</evidence>
<keyword evidence="5 6" id="KW-0472">Membrane</keyword>
<comment type="subcellular location">
    <subcellularLocation>
        <location evidence="1">Cell membrane</location>
        <topology evidence="1">Multi-pass membrane protein</topology>
    </subcellularLocation>
</comment>
<keyword evidence="2" id="KW-1003">Cell membrane</keyword>
<keyword evidence="8" id="KW-1185">Reference proteome</keyword>
<evidence type="ECO:0000256" key="6">
    <source>
        <dbReference type="SAM" id="Phobius"/>
    </source>
</evidence>